<dbReference type="AlphaFoldDB" id="A0A418AMJ2"/>
<evidence type="ECO:0000313" key="2">
    <source>
        <dbReference type="Proteomes" id="UP000285060"/>
    </source>
</evidence>
<accession>A0A418AMJ2</accession>
<dbReference type="EMBL" id="QUSY01001130">
    <property type="protein sequence ID" value="RHY25948.1"/>
    <property type="molecule type" value="Genomic_DNA"/>
</dbReference>
<reference evidence="1 2" key="1">
    <citation type="submission" date="2018-08" db="EMBL/GenBank/DDBJ databases">
        <title>Aphanomyces genome sequencing and annotation.</title>
        <authorList>
            <person name="Minardi D."/>
            <person name="Oidtmann B."/>
            <person name="Van Der Giezen M."/>
            <person name="Studholme D.J."/>
        </authorList>
    </citation>
    <scope>NUCLEOTIDE SEQUENCE [LARGE SCALE GENOMIC DNA]</scope>
    <source>
        <strain evidence="1 2">NJM0002</strain>
    </source>
</reference>
<evidence type="ECO:0000313" key="1">
    <source>
        <dbReference type="EMBL" id="RHY25948.1"/>
    </source>
</evidence>
<proteinExistence type="predicted"/>
<keyword evidence="2" id="KW-1185">Reference proteome</keyword>
<gene>
    <name evidence="1" type="ORF">DYB32_007995</name>
</gene>
<organism evidence="1 2">
    <name type="scientific">Aphanomyces invadans</name>
    <dbReference type="NCBI Taxonomy" id="157072"/>
    <lineage>
        <taxon>Eukaryota</taxon>
        <taxon>Sar</taxon>
        <taxon>Stramenopiles</taxon>
        <taxon>Oomycota</taxon>
        <taxon>Saprolegniomycetes</taxon>
        <taxon>Saprolegniales</taxon>
        <taxon>Verrucalvaceae</taxon>
        <taxon>Aphanomyces</taxon>
    </lineage>
</organism>
<dbReference type="VEuPathDB" id="FungiDB:H310_14891"/>
<sequence>MLRKFAQRHFVPTSQRYQRAFAAPRFFSTEPCMDDDDDDTTVRAWSSWSSSDRAFVFQENGLLDLHFTQEDDGVKRPFRFVGIRDVEIEDKRYEDRDQTVKPKNAPIVLRNSYGYPNFVSLYVDTLPKCVEYMKQNNIPHDPPRKNEEGVDVVTIPPTPESAPHFDLCDKPAFVELLQASPDLIKEFEDNERENSKTSFDD</sequence>
<protein>
    <submittedName>
        <fullName evidence="1">Uncharacterized protein</fullName>
    </submittedName>
</protein>
<comment type="caution">
    <text evidence="1">The sequence shown here is derived from an EMBL/GenBank/DDBJ whole genome shotgun (WGS) entry which is preliminary data.</text>
</comment>
<dbReference type="Proteomes" id="UP000285060">
    <property type="component" value="Unassembled WGS sequence"/>
</dbReference>
<name>A0A418AMJ2_9STRA</name>